<comment type="caution">
    <text evidence="1">The sequence shown here is derived from an EMBL/GenBank/DDBJ whole genome shotgun (WGS) entry which is preliminary data.</text>
</comment>
<evidence type="ECO:0000313" key="1">
    <source>
        <dbReference type="EMBL" id="OUE03970.1"/>
    </source>
</evidence>
<sequence>MIQLMTGVRRKNAPIAKIAPRIPAEKLLTSISKPGRIRSTQSRSMTLSRYAASGPVIMAPRNIGLPPSKYGSPTVPTITPMVAMLATTPPRAS</sequence>
<dbReference type="AlphaFoldDB" id="A0A251XKP8"/>
<accession>A0A251XKP8</accession>
<proteinExistence type="predicted"/>
<reference evidence="1 2" key="1">
    <citation type="submission" date="2016-08" db="EMBL/GenBank/DDBJ databases">
        <title>Genome sequence of Clavibacter michiganensis subsp. michiganensis strain CASJ007.</title>
        <authorList>
            <person name="Thapa S.P."/>
            <person name="Coaker G."/>
        </authorList>
    </citation>
    <scope>NUCLEOTIDE SEQUENCE [LARGE SCALE GENOMIC DNA]</scope>
    <source>
        <strain evidence="1">CASJ007</strain>
    </source>
</reference>
<dbReference type="EMBL" id="MDHH01000001">
    <property type="protein sequence ID" value="OUE03970.1"/>
    <property type="molecule type" value="Genomic_DNA"/>
</dbReference>
<dbReference type="Proteomes" id="UP000195062">
    <property type="component" value="Unassembled WGS sequence"/>
</dbReference>
<protein>
    <submittedName>
        <fullName evidence="1">Uncharacterized protein</fullName>
    </submittedName>
</protein>
<name>A0A251XKP8_CLAMM</name>
<gene>
    <name evidence="1" type="ORF">CMMCAS07_03415</name>
</gene>
<keyword evidence="2" id="KW-1185">Reference proteome</keyword>
<evidence type="ECO:0000313" key="2">
    <source>
        <dbReference type="Proteomes" id="UP000195062"/>
    </source>
</evidence>
<organism evidence="1 2">
    <name type="scientific">Clavibacter michiganensis subsp. michiganensis</name>
    <dbReference type="NCBI Taxonomy" id="33013"/>
    <lineage>
        <taxon>Bacteria</taxon>
        <taxon>Bacillati</taxon>
        <taxon>Actinomycetota</taxon>
        <taxon>Actinomycetes</taxon>
        <taxon>Micrococcales</taxon>
        <taxon>Microbacteriaceae</taxon>
        <taxon>Clavibacter</taxon>
    </lineage>
</organism>